<sequence>MAPPHPAPSHRRGAAVRQAVLEATTELLAAEGLAGARVADIAARAGVHETSVYRRWGTRNALILEALSDRLDAELPRPDTGSIREDLTAFFTDLAAFLATPTGRALARITLVQPDDTRFEELLQQFRAARLDRAGEVIHRGIDRGELPRETDAELLLEALTGSLHFRVLERNQPADRDYVRRLVDLLLAGVRSTTPPAERA</sequence>
<dbReference type="PRINTS" id="PR00455">
    <property type="entry name" value="HTHTETR"/>
</dbReference>
<evidence type="ECO:0000313" key="8">
    <source>
        <dbReference type="Proteomes" id="UP001236014"/>
    </source>
</evidence>
<dbReference type="GO" id="GO:0000976">
    <property type="term" value="F:transcription cis-regulatory region binding"/>
    <property type="evidence" value="ECO:0007669"/>
    <property type="project" value="TreeGrafter"/>
</dbReference>
<organism evidence="6 8">
    <name type="scientific">Amycolatopsis carbonis</name>
    <dbReference type="NCBI Taxonomy" id="715471"/>
    <lineage>
        <taxon>Bacteria</taxon>
        <taxon>Bacillati</taxon>
        <taxon>Actinomycetota</taxon>
        <taxon>Actinomycetes</taxon>
        <taxon>Pseudonocardiales</taxon>
        <taxon>Pseudonocardiaceae</taxon>
        <taxon>Amycolatopsis</taxon>
    </lineage>
</organism>
<dbReference type="InterPro" id="IPR011075">
    <property type="entry name" value="TetR_C"/>
</dbReference>
<dbReference type="RefSeq" id="WP_285967391.1">
    <property type="nucleotide sequence ID" value="NZ_CP127294.1"/>
</dbReference>
<accession>A0A9Y2MTA2</accession>
<evidence type="ECO:0000256" key="2">
    <source>
        <dbReference type="ARBA" id="ARBA00023125"/>
    </source>
</evidence>
<name>A0A9Y2MTA2_9PSEU</name>
<evidence type="ECO:0000256" key="1">
    <source>
        <dbReference type="ARBA" id="ARBA00023015"/>
    </source>
</evidence>
<dbReference type="EMBL" id="CP127294">
    <property type="protein sequence ID" value="WIX76643.1"/>
    <property type="molecule type" value="Genomic_DNA"/>
</dbReference>
<reference evidence="6 8" key="1">
    <citation type="submission" date="2023-06" db="EMBL/GenBank/DDBJ databases">
        <authorList>
            <person name="Oyuntsetseg B."/>
            <person name="Kim S.B."/>
        </authorList>
    </citation>
    <scope>NUCLEOTIDE SEQUENCE [LARGE SCALE GENOMIC DNA]</scope>
    <source>
        <strain evidence="6 8">2-15</strain>
    </source>
</reference>
<feature type="domain" description="HTH tetR-type" evidence="5">
    <location>
        <begin position="14"/>
        <end position="74"/>
    </location>
</feature>
<evidence type="ECO:0000259" key="5">
    <source>
        <dbReference type="PROSITE" id="PS50977"/>
    </source>
</evidence>
<keyword evidence="1" id="KW-0805">Transcription regulation</keyword>
<evidence type="ECO:0000256" key="4">
    <source>
        <dbReference type="PROSITE-ProRule" id="PRU00335"/>
    </source>
</evidence>
<dbReference type="InterPro" id="IPR009057">
    <property type="entry name" value="Homeodomain-like_sf"/>
</dbReference>
<dbReference type="Pfam" id="PF00440">
    <property type="entry name" value="TetR_N"/>
    <property type="match status" value="1"/>
</dbReference>
<dbReference type="EMBL" id="CP127294">
    <property type="protein sequence ID" value="WIX83024.1"/>
    <property type="molecule type" value="Genomic_DNA"/>
</dbReference>
<dbReference type="PANTHER" id="PTHR30055:SF148">
    <property type="entry name" value="TETR-FAMILY TRANSCRIPTIONAL REGULATOR"/>
    <property type="match status" value="1"/>
</dbReference>
<evidence type="ECO:0000313" key="6">
    <source>
        <dbReference type="EMBL" id="WIX76643.1"/>
    </source>
</evidence>
<dbReference type="GO" id="GO:0003700">
    <property type="term" value="F:DNA-binding transcription factor activity"/>
    <property type="evidence" value="ECO:0007669"/>
    <property type="project" value="TreeGrafter"/>
</dbReference>
<protein>
    <submittedName>
        <fullName evidence="6">TetR/AcrR family transcriptional regulator</fullName>
    </submittedName>
</protein>
<feature type="DNA-binding region" description="H-T-H motif" evidence="4">
    <location>
        <begin position="37"/>
        <end position="56"/>
    </location>
</feature>
<evidence type="ECO:0000313" key="7">
    <source>
        <dbReference type="EMBL" id="WIX83024.1"/>
    </source>
</evidence>
<dbReference type="Pfam" id="PF16859">
    <property type="entry name" value="TetR_C_11"/>
    <property type="match status" value="1"/>
</dbReference>
<keyword evidence="3" id="KW-0804">Transcription</keyword>
<keyword evidence="2 4" id="KW-0238">DNA-binding</keyword>
<dbReference type="Gene3D" id="1.10.357.10">
    <property type="entry name" value="Tetracycline Repressor, domain 2"/>
    <property type="match status" value="1"/>
</dbReference>
<dbReference type="SUPFAM" id="SSF48498">
    <property type="entry name" value="Tetracyclin repressor-like, C-terminal domain"/>
    <property type="match status" value="1"/>
</dbReference>
<dbReference type="InterPro" id="IPR001647">
    <property type="entry name" value="HTH_TetR"/>
</dbReference>
<evidence type="ECO:0000256" key="3">
    <source>
        <dbReference type="ARBA" id="ARBA00023163"/>
    </source>
</evidence>
<dbReference type="Proteomes" id="UP001236014">
    <property type="component" value="Chromosome"/>
</dbReference>
<dbReference type="PROSITE" id="PS50977">
    <property type="entry name" value="HTH_TETR_2"/>
    <property type="match status" value="1"/>
</dbReference>
<keyword evidence="8" id="KW-1185">Reference proteome</keyword>
<dbReference type="Gene3D" id="1.10.10.60">
    <property type="entry name" value="Homeodomain-like"/>
    <property type="match status" value="1"/>
</dbReference>
<dbReference type="SUPFAM" id="SSF46689">
    <property type="entry name" value="Homeodomain-like"/>
    <property type="match status" value="1"/>
</dbReference>
<dbReference type="AlphaFoldDB" id="A0A9Y2MTA2"/>
<dbReference type="KEGG" id="acab:QRX50_20800"/>
<dbReference type="PANTHER" id="PTHR30055">
    <property type="entry name" value="HTH-TYPE TRANSCRIPTIONAL REGULATOR RUTR"/>
    <property type="match status" value="1"/>
</dbReference>
<dbReference type="KEGG" id="acab:QRX50_35040"/>
<proteinExistence type="predicted"/>
<dbReference type="InterPro" id="IPR050109">
    <property type="entry name" value="HTH-type_TetR-like_transc_reg"/>
</dbReference>
<gene>
    <name evidence="7" type="ORF">QRX50_20800</name>
    <name evidence="6" type="ORF">QRX50_35040</name>
</gene>
<dbReference type="InterPro" id="IPR036271">
    <property type="entry name" value="Tet_transcr_reg_TetR-rel_C_sf"/>
</dbReference>